<dbReference type="InterPro" id="IPR013321">
    <property type="entry name" value="Arc_rbn_hlx_hlx"/>
</dbReference>
<dbReference type="EMBL" id="JAHXZN010000008">
    <property type="protein sequence ID" value="MBW6532604.1"/>
    <property type="molecule type" value="Genomic_DNA"/>
</dbReference>
<proteinExistence type="predicted"/>
<feature type="domain" description="Ribbon-helix-helix protein CopG" evidence="1">
    <location>
        <begin position="13"/>
        <end position="43"/>
    </location>
</feature>
<dbReference type="InterPro" id="IPR010985">
    <property type="entry name" value="Ribbon_hlx_hlx"/>
</dbReference>
<dbReference type="CDD" id="cd21631">
    <property type="entry name" value="RHH_CopG_NikR-like"/>
    <property type="match status" value="1"/>
</dbReference>
<evidence type="ECO:0000313" key="2">
    <source>
        <dbReference type="EMBL" id="MBW6532604.1"/>
    </source>
</evidence>
<dbReference type="Pfam" id="PF01402">
    <property type="entry name" value="RHH_1"/>
    <property type="match status" value="1"/>
</dbReference>
<dbReference type="RefSeq" id="WP_219750184.1">
    <property type="nucleotide sequence ID" value="NZ_JAHXZN010000008.1"/>
</dbReference>
<protein>
    <submittedName>
        <fullName evidence="2">Ribbon-helix-helix domain-containing protein</fullName>
    </submittedName>
</protein>
<dbReference type="Proteomes" id="UP000759103">
    <property type="component" value="Unassembled WGS sequence"/>
</dbReference>
<evidence type="ECO:0000313" key="3">
    <source>
        <dbReference type="Proteomes" id="UP000759103"/>
    </source>
</evidence>
<gene>
    <name evidence="2" type="ORF">KZ820_17825</name>
</gene>
<sequence>MKRPFIQRTLRFDPQQFARLEELAEQQGRSVSDMLRLAIAQYISGQQLLSASDLRHLRVAEYTQVALDAIIREEHPELRDTLVLETDRRMERYHGAR</sequence>
<accession>A0ABS7BSL6</accession>
<reference evidence="2 3" key="1">
    <citation type="submission" date="2021-07" db="EMBL/GenBank/DDBJ databases">
        <title>Sphingomonas sp.</title>
        <authorList>
            <person name="Feng G."/>
            <person name="Li J."/>
            <person name="Pan M."/>
        </authorList>
    </citation>
    <scope>NUCLEOTIDE SEQUENCE [LARGE SCALE GENOMIC DNA]</scope>
    <source>
        <strain evidence="2 3">RRHST34</strain>
    </source>
</reference>
<organism evidence="2 3">
    <name type="scientific">Sphingomonas citri</name>
    <dbReference type="NCBI Taxonomy" id="2862499"/>
    <lineage>
        <taxon>Bacteria</taxon>
        <taxon>Pseudomonadati</taxon>
        <taxon>Pseudomonadota</taxon>
        <taxon>Alphaproteobacteria</taxon>
        <taxon>Sphingomonadales</taxon>
        <taxon>Sphingomonadaceae</taxon>
        <taxon>Sphingomonas</taxon>
    </lineage>
</organism>
<dbReference type="Gene3D" id="1.10.1220.10">
    <property type="entry name" value="Met repressor-like"/>
    <property type="match status" value="1"/>
</dbReference>
<dbReference type="InterPro" id="IPR002145">
    <property type="entry name" value="CopG"/>
</dbReference>
<name>A0ABS7BSL6_9SPHN</name>
<dbReference type="SUPFAM" id="SSF47598">
    <property type="entry name" value="Ribbon-helix-helix"/>
    <property type="match status" value="1"/>
</dbReference>
<evidence type="ECO:0000259" key="1">
    <source>
        <dbReference type="Pfam" id="PF01402"/>
    </source>
</evidence>
<keyword evidence="3" id="KW-1185">Reference proteome</keyword>
<comment type="caution">
    <text evidence="2">The sequence shown here is derived from an EMBL/GenBank/DDBJ whole genome shotgun (WGS) entry which is preliminary data.</text>
</comment>